<gene>
    <name evidence="2" type="ORF">CUN48_02930</name>
</gene>
<evidence type="ECO:0000313" key="3">
    <source>
        <dbReference type="Proteomes" id="UP000230790"/>
    </source>
</evidence>
<evidence type="ECO:0000313" key="2">
    <source>
        <dbReference type="EMBL" id="PJF48579.1"/>
    </source>
</evidence>
<dbReference type="Pfam" id="PF10282">
    <property type="entry name" value="Lactonase"/>
    <property type="match status" value="1"/>
</dbReference>
<organism evidence="2 3">
    <name type="scientific">Candidatus Thermofonsia Clade 3 bacterium</name>
    <dbReference type="NCBI Taxonomy" id="2364212"/>
    <lineage>
        <taxon>Bacteria</taxon>
        <taxon>Bacillati</taxon>
        <taxon>Chloroflexota</taxon>
        <taxon>Candidatus Thermofontia</taxon>
        <taxon>Candidatus Thermofonsia Clade 3</taxon>
    </lineage>
</organism>
<dbReference type="Gene3D" id="2.130.10.10">
    <property type="entry name" value="YVTN repeat-like/Quinoprotein amine dehydrogenase"/>
    <property type="match status" value="1"/>
</dbReference>
<dbReference type="PANTHER" id="PTHR30344">
    <property type="entry name" value="6-PHOSPHOGLUCONOLACTONASE-RELATED"/>
    <property type="match status" value="1"/>
</dbReference>
<dbReference type="GO" id="GO:0017057">
    <property type="term" value="F:6-phosphogluconolactonase activity"/>
    <property type="evidence" value="ECO:0007669"/>
    <property type="project" value="TreeGrafter"/>
</dbReference>
<dbReference type="AlphaFoldDB" id="A0A2M8QFK5"/>
<dbReference type="InterPro" id="IPR011048">
    <property type="entry name" value="Haem_d1_sf"/>
</dbReference>
<dbReference type="SUPFAM" id="SSF51004">
    <property type="entry name" value="C-terminal (heme d1) domain of cytochrome cd1-nitrite reductase"/>
    <property type="match status" value="1"/>
</dbReference>
<protein>
    <recommendedName>
        <fullName evidence="4">6-phosphogluconolactonase</fullName>
    </recommendedName>
</protein>
<dbReference type="FunFam" id="2.130.10.10:FF:000306">
    <property type="entry name" value="3-carboxymuconate cyclase"/>
    <property type="match status" value="1"/>
</dbReference>
<reference evidence="2 3" key="1">
    <citation type="submission" date="2017-11" db="EMBL/GenBank/DDBJ databases">
        <title>Evolution of Phototrophy in the Chloroflexi Phylum Driven by Horizontal Gene Transfer.</title>
        <authorList>
            <person name="Ward L.M."/>
            <person name="Hemp J."/>
            <person name="Shih P.M."/>
            <person name="Mcglynn S.E."/>
            <person name="Fischer W."/>
        </authorList>
    </citation>
    <scope>NUCLEOTIDE SEQUENCE [LARGE SCALE GENOMIC DNA]</scope>
    <source>
        <strain evidence="2">JP3_7</strain>
    </source>
</reference>
<dbReference type="PANTHER" id="PTHR30344:SF1">
    <property type="entry name" value="6-PHOSPHOGLUCONOLACTONASE"/>
    <property type="match status" value="1"/>
</dbReference>
<dbReference type="GO" id="GO:0005829">
    <property type="term" value="C:cytosol"/>
    <property type="evidence" value="ECO:0007669"/>
    <property type="project" value="TreeGrafter"/>
</dbReference>
<proteinExistence type="inferred from homology"/>
<evidence type="ECO:0000256" key="1">
    <source>
        <dbReference type="ARBA" id="ARBA00005564"/>
    </source>
</evidence>
<dbReference type="InterPro" id="IPR019405">
    <property type="entry name" value="Lactonase_7-beta_prop"/>
</dbReference>
<sequence>MASPTCYAFVGTYTNGRREGIFVFRFDAERGTAQSLGATEGLSNPSFLAIHPSRRFLYAVSEVGDFGGKPAGAVSAFAIEAQTGTLRMLNQQSSVGSGPCHLSVDATGRWVLVANYGSGSVAVLPINADGSLAEASDFVQHHGASVNPQRQEGPHAHSVILDPANRFAFVADLGLDRVMIYRFDAERGKLTPNEPAFAPVKPGAGPRHFTFHPGGRFAYVINELDNTVTAFAYDAECGALRALQTISTLPEGYAQTSYGADVHIAPAGRFLYGSNRGHDSIAIFAIADDGRLSPRGQAPTHGRWPRNFALDPTGRFMWIANQESNAVTLCTVDEATGQLSTRDQFHVPKPVCVKFVVAGGG</sequence>
<comment type="similarity">
    <text evidence="1">Belongs to the cycloisomerase 2 family.</text>
</comment>
<comment type="caution">
    <text evidence="2">The sequence shown here is derived from an EMBL/GenBank/DDBJ whole genome shotgun (WGS) entry which is preliminary data.</text>
</comment>
<dbReference type="InterPro" id="IPR015943">
    <property type="entry name" value="WD40/YVTN_repeat-like_dom_sf"/>
</dbReference>
<dbReference type="InterPro" id="IPR050282">
    <property type="entry name" value="Cycloisomerase_2"/>
</dbReference>
<evidence type="ECO:0008006" key="4">
    <source>
        <dbReference type="Google" id="ProtNLM"/>
    </source>
</evidence>
<name>A0A2M8QFK5_9CHLR</name>
<dbReference type="EMBL" id="PGTN01000011">
    <property type="protein sequence ID" value="PJF48579.1"/>
    <property type="molecule type" value="Genomic_DNA"/>
</dbReference>
<accession>A0A2M8QFK5</accession>
<dbReference type="Proteomes" id="UP000230790">
    <property type="component" value="Unassembled WGS sequence"/>
</dbReference>